<keyword evidence="13" id="KW-1185">Reference proteome</keyword>
<dbReference type="InterPro" id="IPR023404">
    <property type="entry name" value="rSAM_horseshoe"/>
</dbReference>
<dbReference type="InterPro" id="IPR006638">
    <property type="entry name" value="Elp3/MiaA/NifB-like_rSAM"/>
</dbReference>
<dbReference type="InterPro" id="IPR005840">
    <property type="entry name" value="Ribosomal_uS12_MeSTrfase_RimO"/>
</dbReference>
<name>A0AAE3EFJ6_9SPIR</name>
<dbReference type="InterPro" id="IPR038135">
    <property type="entry name" value="Methylthiotransferase_N_sf"/>
</dbReference>
<dbReference type="InterPro" id="IPR013848">
    <property type="entry name" value="Methylthiotransferase_N"/>
</dbReference>
<dbReference type="PANTHER" id="PTHR43837:SF1">
    <property type="entry name" value="RIBOSOMAL PROTEIN US12 METHYLTHIOTRANSFERASE RIMO"/>
    <property type="match status" value="1"/>
</dbReference>
<reference evidence="12" key="1">
    <citation type="submission" date="2021-08" db="EMBL/GenBank/DDBJ databases">
        <title>Comparative analyses of Brucepasteria parasyntrophica and Teretinema zuelzerae.</title>
        <authorList>
            <person name="Song Y."/>
            <person name="Brune A."/>
        </authorList>
    </citation>
    <scope>NUCLEOTIDE SEQUENCE</scope>
    <source>
        <strain evidence="12">DSM 1903</strain>
    </source>
</reference>
<dbReference type="Pfam" id="PF00919">
    <property type="entry name" value="UPF0004"/>
    <property type="match status" value="1"/>
</dbReference>
<dbReference type="AlphaFoldDB" id="A0AAE3EFJ6"/>
<evidence type="ECO:0000259" key="10">
    <source>
        <dbReference type="PROSITE" id="PS51449"/>
    </source>
</evidence>
<keyword evidence="3" id="KW-0963">Cytoplasm</keyword>
<evidence type="ECO:0000256" key="1">
    <source>
        <dbReference type="ARBA" id="ARBA00001966"/>
    </source>
</evidence>
<evidence type="ECO:0000256" key="7">
    <source>
        <dbReference type="ARBA" id="ARBA00023004"/>
    </source>
</evidence>
<dbReference type="GO" id="GO:0051539">
    <property type="term" value="F:4 iron, 4 sulfur cluster binding"/>
    <property type="evidence" value="ECO:0007669"/>
    <property type="project" value="UniProtKB-KW"/>
</dbReference>
<dbReference type="Proteomes" id="UP001198163">
    <property type="component" value="Unassembled WGS sequence"/>
</dbReference>
<keyword evidence="4 12" id="KW-0808">Transferase</keyword>
<dbReference type="SFLD" id="SFLDG01061">
    <property type="entry name" value="methylthiotransferase"/>
    <property type="match status" value="1"/>
</dbReference>
<dbReference type="PROSITE" id="PS01278">
    <property type="entry name" value="MTTASE_RADICAL"/>
    <property type="match status" value="1"/>
</dbReference>
<feature type="domain" description="Radical SAM core" evidence="11">
    <location>
        <begin position="143"/>
        <end position="402"/>
    </location>
</feature>
<dbReference type="EMBL" id="JAINWA010000001">
    <property type="protein sequence ID" value="MCD1653900.1"/>
    <property type="molecule type" value="Genomic_DNA"/>
</dbReference>
<keyword evidence="5" id="KW-0949">S-adenosyl-L-methionine</keyword>
<comment type="cofactor">
    <cofactor evidence="1">
        <name>[4Fe-4S] cluster</name>
        <dbReference type="ChEBI" id="CHEBI:49883"/>
    </cofactor>
</comment>
<dbReference type="RefSeq" id="WP_230753489.1">
    <property type="nucleotide sequence ID" value="NZ_JAINWA010000001.1"/>
</dbReference>
<dbReference type="GO" id="GO:0035599">
    <property type="term" value="F:aspartic acid methylthiotransferase activity"/>
    <property type="evidence" value="ECO:0007669"/>
    <property type="project" value="TreeGrafter"/>
</dbReference>
<organism evidence="12 13">
    <name type="scientific">Teretinema zuelzerae</name>
    <dbReference type="NCBI Taxonomy" id="156"/>
    <lineage>
        <taxon>Bacteria</taxon>
        <taxon>Pseudomonadati</taxon>
        <taxon>Spirochaetota</taxon>
        <taxon>Spirochaetia</taxon>
        <taxon>Spirochaetales</taxon>
        <taxon>Treponemataceae</taxon>
        <taxon>Teretinema</taxon>
    </lineage>
</organism>
<dbReference type="Gene3D" id="3.80.30.20">
    <property type="entry name" value="tm_1862 like domain"/>
    <property type="match status" value="1"/>
</dbReference>
<dbReference type="GO" id="GO:0006400">
    <property type="term" value="P:tRNA modification"/>
    <property type="evidence" value="ECO:0007669"/>
    <property type="project" value="InterPro"/>
</dbReference>
<dbReference type="Gene3D" id="3.40.50.12160">
    <property type="entry name" value="Methylthiotransferase, N-terminal domain"/>
    <property type="match status" value="1"/>
</dbReference>
<accession>A0AAE3EFJ6</accession>
<dbReference type="GO" id="GO:0046872">
    <property type="term" value="F:metal ion binding"/>
    <property type="evidence" value="ECO:0007669"/>
    <property type="project" value="UniProtKB-KW"/>
</dbReference>
<evidence type="ECO:0000256" key="5">
    <source>
        <dbReference type="ARBA" id="ARBA00022691"/>
    </source>
</evidence>
<dbReference type="PANTHER" id="PTHR43837">
    <property type="entry name" value="RIBOSOMAL PROTEIN S12 METHYLTHIOTRANSFERASE RIMO"/>
    <property type="match status" value="1"/>
</dbReference>
<evidence type="ECO:0000256" key="9">
    <source>
        <dbReference type="SAM" id="MobiDB-lite"/>
    </source>
</evidence>
<dbReference type="SFLD" id="SFLDG01082">
    <property type="entry name" value="B12-binding_domain_containing"/>
    <property type="match status" value="1"/>
</dbReference>
<proteinExistence type="predicted"/>
<dbReference type="PROSITE" id="PS51449">
    <property type="entry name" value="MTTASE_N"/>
    <property type="match status" value="1"/>
</dbReference>
<dbReference type="SMART" id="SM00729">
    <property type="entry name" value="Elp3"/>
    <property type="match status" value="1"/>
</dbReference>
<feature type="region of interest" description="Disordered" evidence="9">
    <location>
        <begin position="217"/>
        <end position="239"/>
    </location>
</feature>
<gene>
    <name evidence="12" type="ORF">K7J14_04195</name>
</gene>
<dbReference type="InterPro" id="IPR005839">
    <property type="entry name" value="Methylthiotransferase"/>
</dbReference>
<sequence>MQFFLDAHGCAKNQVDAEILVGILKNRGWESSELPEHADLIIVNSCGFIESAKTESIEAVVTARKAYPKAKVLLAGCLAERYAEVFQDNLSEADAFFGNGDLSRLPEILDALFPASSASADSPRPVLKPAQRGVCGGSRPDLLSFPRSAYVKITEGCDNWCSFCAIPLIRGALRSRTIEEVVSECRELVSRGVYELNLIGQDLAAFGCGSGLESTGEPAADGQAVPSSGSDADPSKPSPLSRLLSALSALPGDFRVRLLYIHPDHFPRDILPVMAGDPRFLPYFDIPFQSGDDSLIHAMNRKGSVSGYEKLVQDIRAAFKASPYETAVLRTTFLVGFPGETDEAHQNTARFLSSIRSLWSGCFTWSAEEGTRAADLKKKVPKKTAKARMEALQQIQTEITPKELQFFLGKKIEVLIEECIPDPPAEAEQADEDDGIPVSQTHLALGRAWFQAPEVDGSVVLQYEDASKGKDGAPVAPGSVVEALVIGVNGVDIEALAQ</sequence>
<evidence type="ECO:0000313" key="13">
    <source>
        <dbReference type="Proteomes" id="UP001198163"/>
    </source>
</evidence>
<keyword evidence="2" id="KW-0004">4Fe-4S</keyword>
<dbReference type="NCBIfam" id="TIGR00089">
    <property type="entry name" value="MiaB/RimO family radical SAM methylthiotransferase"/>
    <property type="match status" value="1"/>
</dbReference>
<dbReference type="Pfam" id="PF04055">
    <property type="entry name" value="Radical_SAM"/>
    <property type="match status" value="1"/>
</dbReference>
<comment type="caution">
    <text evidence="12">The sequence shown here is derived from an EMBL/GenBank/DDBJ whole genome shotgun (WGS) entry which is preliminary data.</text>
</comment>
<evidence type="ECO:0000259" key="11">
    <source>
        <dbReference type="PROSITE" id="PS51918"/>
    </source>
</evidence>
<evidence type="ECO:0000256" key="3">
    <source>
        <dbReference type="ARBA" id="ARBA00022490"/>
    </source>
</evidence>
<evidence type="ECO:0000256" key="2">
    <source>
        <dbReference type="ARBA" id="ARBA00022485"/>
    </source>
</evidence>
<keyword evidence="7" id="KW-0408">Iron</keyword>
<evidence type="ECO:0000313" key="12">
    <source>
        <dbReference type="EMBL" id="MCD1653900.1"/>
    </source>
</evidence>
<dbReference type="PROSITE" id="PS51918">
    <property type="entry name" value="RADICAL_SAM"/>
    <property type="match status" value="1"/>
</dbReference>
<dbReference type="SUPFAM" id="SSF102114">
    <property type="entry name" value="Radical SAM enzymes"/>
    <property type="match status" value="1"/>
</dbReference>
<dbReference type="InterPro" id="IPR020612">
    <property type="entry name" value="Methylthiotransferase_CS"/>
</dbReference>
<feature type="domain" description="MTTase N-terminal" evidence="10">
    <location>
        <begin position="1"/>
        <end position="114"/>
    </location>
</feature>
<protein>
    <submittedName>
        <fullName evidence="12">MiaB/RimO family radical SAM methylthiotransferase</fullName>
        <ecNumber evidence="12">2.8.4.-</ecNumber>
    </submittedName>
</protein>
<dbReference type="GO" id="GO:0005829">
    <property type="term" value="C:cytosol"/>
    <property type="evidence" value="ECO:0007669"/>
    <property type="project" value="TreeGrafter"/>
</dbReference>
<dbReference type="InterPro" id="IPR002792">
    <property type="entry name" value="TRAM_dom"/>
</dbReference>
<keyword evidence="8" id="KW-0411">Iron-sulfur</keyword>
<evidence type="ECO:0000256" key="8">
    <source>
        <dbReference type="ARBA" id="ARBA00023014"/>
    </source>
</evidence>
<evidence type="ECO:0000256" key="4">
    <source>
        <dbReference type="ARBA" id="ARBA00022679"/>
    </source>
</evidence>
<dbReference type="InterPro" id="IPR012340">
    <property type="entry name" value="NA-bd_OB-fold"/>
</dbReference>
<evidence type="ECO:0000256" key="6">
    <source>
        <dbReference type="ARBA" id="ARBA00022723"/>
    </source>
</evidence>
<dbReference type="InterPro" id="IPR007197">
    <property type="entry name" value="rSAM"/>
</dbReference>
<keyword evidence="6" id="KW-0479">Metal-binding</keyword>
<dbReference type="Pfam" id="PF18693">
    <property type="entry name" value="TRAM_2"/>
    <property type="match status" value="1"/>
</dbReference>
<dbReference type="SFLD" id="SFLDS00029">
    <property type="entry name" value="Radical_SAM"/>
    <property type="match status" value="1"/>
</dbReference>
<dbReference type="InterPro" id="IPR058240">
    <property type="entry name" value="rSAM_sf"/>
</dbReference>
<dbReference type="EC" id="2.8.4.-" evidence="12"/>
<dbReference type="Gene3D" id="2.40.50.140">
    <property type="entry name" value="Nucleic acid-binding proteins"/>
    <property type="match status" value="1"/>
</dbReference>